<dbReference type="GO" id="GO:0016491">
    <property type="term" value="F:oxidoreductase activity"/>
    <property type="evidence" value="ECO:0007669"/>
    <property type="project" value="InterPro"/>
</dbReference>
<sequence>MPANSSSQSAAYSSSDPVVIVGAGLAGLTCACYLKQAGIKALVIEATDGVGGRVRTDVVDGFLLDRGFQILLTAYPEAQQLLNYADLDLKSFRSGALIRHQAEWLTLVNPFQEPLSAFRVLASSVGTIGDKLRIVELIRRTQSLSVSELFQQTPTTTLAFLREYGFSDQIIERFFRPFFGGVFLEDGLTTSSNFFEFCFRMFFTGEAAVPAKGIGAIADQLASRLSPDQIRLSTPVSRIEGNTVHLTTGDTINAGAIVLAVDAAQAAALLGRPAPADQSFNHTTCTYFATSSELPDVSKQRLLLLNTNRTAMVHNVAILSDVAPAYAPAGQTLISVSTQGLVTTNATDLTERIRTELGEWFGEAVKTWRHLRTYHIPQALPAYPPDRAGTDAIHELLKLGENLYQCGDQTTYPSLNAAMQTGRLVAELIKKQ</sequence>
<dbReference type="AlphaFoldDB" id="A0A6M0IHC6"/>
<keyword evidence="3" id="KW-1185">Reference proteome</keyword>
<dbReference type="Proteomes" id="UP000477386">
    <property type="component" value="Unassembled WGS sequence"/>
</dbReference>
<organism evidence="2 3">
    <name type="scientific">Spirosoma agri</name>
    <dbReference type="NCBI Taxonomy" id="1987381"/>
    <lineage>
        <taxon>Bacteria</taxon>
        <taxon>Pseudomonadati</taxon>
        <taxon>Bacteroidota</taxon>
        <taxon>Cytophagia</taxon>
        <taxon>Cytophagales</taxon>
        <taxon>Cytophagaceae</taxon>
        <taxon>Spirosoma</taxon>
    </lineage>
</organism>
<dbReference type="SUPFAM" id="SSF51905">
    <property type="entry name" value="FAD/NAD(P)-binding domain"/>
    <property type="match status" value="1"/>
</dbReference>
<comment type="caution">
    <text evidence="2">The sequence shown here is derived from an EMBL/GenBank/DDBJ whole genome shotgun (WGS) entry which is preliminary data.</text>
</comment>
<name>A0A6M0IHC6_9BACT</name>
<dbReference type="PRINTS" id="PR00420">
    <property type="entry name" value="RNGMNOXGNASE"/>
</dbReference>
<proteinExistence type="predicted"/>
<dbReference type="PANTHER" id="PTHR42841">
    <property type="entry name" value="AMINE OXIDASE"/>
    <property type="match status" value="1"/>
</dbReference>
<dbReference type="Gene3D" id="1.10.3110.10">
    <property type="entry name" value="protoporphyrinogen ix oxidase, domain 3"/>
    <property type="match status" value="1"/>
</dbReference>
<protein>
    <submittedName>
        <fullName evidence="2">FAD-dependent oxidoreductase</fullName>
    </submittedName>
</protein>
<dbReference type="Gene3D" id="3.90.660.20">
    <property type="entry name" value="Protoporphyrinogen oxidase, mitochondrial, domain 2"/>
    <property type="match status" value="1"/>
</dbReference>
<reference evidence="2 3" key="1">
    <citation type="submission" date="2020-02" db="EMBL/GenBank/DDBJ databases">
        <title>Draft genome sequence of two Spirosoma agri KCTC 52727 and Spirosoma terrae KCTC 52035.</title>
        <authorList>
            <person name="Rojas J."/>
            <person name="Ambika Manirajan B."/>
            <person name="Ratering S."/>
            <person name="Suarez C."/>
            <person name="Schnell S."/>
        </authorList>
    </citation>
    <scope>NUCLEOTIDE SEQUENCE [LARGE SCALE GENOMIC DNA]</scope>
    <source>
        <strain evidence="2 3">KCTC 52727</strain>
    </source>
</reference>
<dbReference type="InterPro" id="IPR036188">
    <property type="entry name" value="FAD/NAD-bd_sf"/>
</dbReference>
<dbReference type="EMBL" id="JAAGNZ010000001">
    <property type="protein sequence ID" value="NEU67242.1"/>
    <property type="molecule type" value="Genomic_DNA"/>
</dbReference>
<dbReference type="Pfam" id="PF01593">
    <property type="entry name" value="Amino_oxidase"/>
    <property type="match status" value="1"/>
</dbReference>
<dbReference type="Gene3D" id="3.50.50.60">
    <property type="entry name" value="FAD/NAD(P)-binding domain"/>
    <property type="match status" value="1"/>
</dbReference>
<evidence type="ECO:0000259" key="1">
    <source>
        <dbReference type="Pfam" id="PF01593"/>
    </source>
</evidence>
<dbReference type="RefSeq" id="WP_164036949.1">
    <property type="nucleotide sequence ID" value="NZ_JAAGNZ010000001.1"/>
</dbReference>
<dbReference type="InterPro" id="IPR002937">
    <property type="entry name" value="Amino_oxidase"/>
</dbReference>
<feature type="domain" description="Amine oxidase" evidence="1">
    <location>
        <begin position="25"/>
        <end position="429"/>
    </location>
</feature>
<evidence type="ECO:0000313" key="2">
    <source>
        <dbReference type="EMBL" id="NEU67242.1"/>
    </source>
</evidence>
<gene>
    <name evidence="2" type="ORF">GK091_10150</name>
</gene>
<accession>A0A6M0IHC6</accession>
<evidence type="ECO:0000313" key="3">
    <source>
        <dbReference type="Proteomes" id="UP000477386"/>
    </source>
</evidence>